<accession>A0A0E9UNZ0</accession>
<reference evidence="1" key="2">
    <citation type="journal article" date="2015" name="Fish Shellfish Immunol.">
        <title>Early steps in the European eel (Anguilla anguilla)-Vibrio vulnificus interaction in the gills: Role of the RtxA13 toxin.</title>
        <authorList>
            <person name="Callol A."/>
            <person name="Pajuelo D."/>
            <person name="Ebbesson L."/>
            <person name="Teles M."/>
            <person name="MacKenzie S."/>
            <person name="Amaro C."/>
        </authorList>
    </citation>
    <scope>NUCLEOTIDE SEQUENCE</scope>
</reference>
<protein>
    <submittedName>
        <fullName evidence="1">Uncharacterized protein</fullName>
    </submittedName>
</protein>
<dbReference type="EMBL" id="GBXM01041070">
    <property type="protein sequence ID" value="JAH67507.1"/>
    <property type="molecule type" value="Transcribed_RNA"/>
</dbReference>
<evidence type="ECO:0000313" key="1">
    <source>
        <dbReference type="EMBL" id="JAH67507.1"/>
    </source>
</evidence>
<organism evidence="1">
    <name type="scientific">Anguilla anguilla</name>
    <name type="common">European freshwater eel</name>
    <name type="synonym">Muraena anguilla</name>
    <dbReference type="NCBI Taxonomy" id="7936"/>
    <lineage>
        <taxon>Eukaryota</taxon>
        <taxon>Metazoa</taxon>
        <taxon>Chordata</taxon>
        <taxon>Craniata</taxon>
        <taxon>Vertebrata</taxon>
        <taxon>Euteleostomi</taxon>
        <taxon>Actinopterygii</taxon>
        <taxon>Neopterygii</taxon>
        <taxon>Teleostei</taxon>
        <taxon>Anguilliformes</taxon>
        <taxon>Anguillidae</taxon>
        <taxon>Anguilla</taxon>
    </lineage>
</organism>
<sequence>MLDNRICVRDFGCKFQHVMQCNITIHT</sequence>
<dbReference type="AlphaFoldDB" id="A0A0E9UNZ0"/>
<name>A0A0E9UNZ0_ANGAN</name>
<reference evidence="1" key="1">
    <citation type="submission" date="2014-11" db="EMBL/GenBank/DDBJ databases">
        <authorList>
            <person name="Amaro Gonzalez C."/>
        </authorList>
    </citation>
    <scope>NUCLEOTIDE SEQUENCE</scope>
</reference>
<proteinExistence type="predicted"/>